<keyword evidence="3 5" id="KW-0067">ATP-binding</keyword>
<dbReference type="Gene3D" id="3.40.50.300">
    <property type="entry name" value="P-loop containing nucleotide triphosphate hydrolases"/>
    <property type="match status" value="1"/>
</dbReference>
<dbReference type="Pfam" id="PF00005">
    <property type="entry name" value="ABC_tran"/>
    <property type="match status" value="1"/>
</dbReference>
<dbReference type="PROSITE" id="PS50893">
    <property type="entry name" value="ABC_TRANSPORTER_2"/>
    <property type="match status" value="1"/>
</dbReference>
<gene>
    <name evidence="5" type="ORF">VU01_10259</name>
</gene>
<dbReference type="InterPro" id="IPR050093">
    <property type="entry name" value="ABC_SmlMolc_Importer"/>
</dbReference>
<dbReference type="PROSITE" id="PS00211">
    <property type="entry name" value="ABC_TRANSPORTER_1"/>
    <property type="match status" value="1"/>
</dbReference>
<organism evidence="5 6">
    <name type="scientific">Candidatus Electrothrix marina</name>
    <dbReference type="NCBI Taxonomy" id="1859130"/>
    <lineage>
        <taxon>Bacteria</taxon>
        <taxon>Pseudomonadati</taxon>
        <taxon>Thermodesulfobacteriota</taxon>
        <taxon>Desulfobulbia</taxon>
        <taxon>Desulfobulbales</taxon>
        <taxon>Desulfobulbaceae</taxon>
        <taxon>Candidatus Electrothrix</taxon>
    </lineage>
</organism>
<dbReference type="InterPro" id="IPR017871">
    <property type="entry name" value="ABC_transporter-like_CS"/>
</dbReference>
<evidence type="ECO:0000313" key="6">
    <source>
        <dbReference type="Proteomes" id="UP000288892"/>
    </source>
</evidence>
<feature type="domain" description="ABC transporter" evidence="4">
    <location>
        <begin position="2"/>
        <end position="225"/>
    </location>
</feature>
<evidence type="ECO:0000256" key="1">
    <source>
        <dbReference type="ARBA" id="ARBA00022448"/>
    </source>
</evidence>
<dbReference type="Proteomes" id="UP000288892">
    <property type="component" value="Unassembled WGS sequence"/>
</dbReference>
<dbReference type="SUPFAM" id="SSF52540">
    <property type="entry name" value="P-loop containing nucleoside triphosphate hydrolases"/>
    <property type="match status" value="1"/>
</dbReference>
<evidence type="ECO:0000259" key="4">
    <source>
        <dbReference type="PROSITE" id="PS50893"/>
    </source>
</evidence>
<dbReference type="InterPro" id="IPR003439">
    <property type="entry name" value="ABC_transporter-like_ATP-bd"/>
</dbReference>
<dbReference type="PANTHER" id="PTHR42781:SF9">
    <property type="entry name" value="AMINO ACID ABC TRANSPORTER, ATP-BINDING PROTEIN-RELATED"/>
    <property type="match status" value="1"/>
</dbReference>
<dbReference type="InterPro" id="IPR027417">
    <property type="entry name" value="P-loop_NTPase"/>
</dbReference>
<reference evidence="5 6" key="1">
    <citation type="submission" date="2017-01" db="EMBL/GenBank/DDBJ databases">
        <title>The cable genome- insights into the physiology and evolution of filamentous bacteria capable of sulfide oxidation via long distance electron transfer.</title>
        <authorList>
            <person name="Schreiber L."/>
            <person name="Bjerg J.T."/>
            <person name="Boggild A."/>
            <person name="Van De Vossenberg J."/>
            <person name="Meysman F."/>
            <person name="Nielsen L.P."/>
            <person name="Schramm A."/>
            <person name="Kjeldsen K.U."/>
        </authorList>
    </citation>
    <scope>NUCLEOTIDE SEQUENCE [LARGE SCALE GENOMIC DNA]</scope>
    <source>
        <strain evidence="5">A5</strain>
    </source>
</reference>
<accession>A0A444JGL7</accession>
<comment type="caution">
    <text evidence="5">The sequence shown here is derived from an EMBL/GenBank/DDBJ whole genome shotgun (WGS) entry which is preliminary data.</text>
</comment>
<proteinExistence type="predicted"/>
<name>A0A444JGL7_9BACT</name>
<dbReference type="GO" id="GO:0005524">
    <property type="term" value="F:ATP binding"/>
    <property type="evidence" value="ECO:0007669"/>
    <property type="project" value="UniProtKB-KW"/>
</dbReference>
<dbReference type="GO" id="GO:0016887">
    <property type="term" value="F:ATP hydrolysis activity"/>
    <property type="evidence" value="ECO:0007669"/>
    <property type="project" value="InterPro"/>
</dbReference>
<keyword evidence="1" id="KW-0813">Transport</keyword>
<protein>
    <submittedName>
        <fullName evidence="5">Polar amino acid transport system ATP-binding protein</fullName>
        <ecNumber evidence="5">3.6.3.21</ecNumber>
    </submittedName>
</protein>
<dbReference type="EMBL" id="MTKS01000025">
    <property type="protein sequence ID" value="RWX52254.1"/>
    <property type="molecule type" value="Genomic_DNA"/>
</dbReference>
<evidence type="ECO:0000256" key="2">
    <source>
        <dbReference type="ARBA" id="ARBA00022741"/>
    </source>
</evidence>
<sequence length="228" mass="25172">MIEVQNVAYTYADGTKAVNDVSMTFPEQGIFAVMGLSGSGKTTLLNCIARFLSPKQGEIILDGQDIQEMKEIDFRQQVGVVFQHLNLFPHMNVLENMMLALERVQGKTKAAAKAESLEMLERLNIAELAQSYPAQVSGGQAQRVAIARGLALKPKFMLLDEPTSALDAATTSDFARWLRELQAFTSFIIVTHDLPFAEQTAEQGVFMESGQVQERGTLAEVLKNIDRC</sequence>
<dbReference type="EC" id="3.6.3.21" evidence="5"/>
<dbReference type="AlphaFoldDB" id="A0A444JGL7"/>
<evidence type="ECO:0000313" key="5">
    <source>
        <dbReference type="EMBL" id="RWX52254.1"/>
    </source>
</evidence>
<dbReference type="InterPro" id="IPR003593">
    <property type="entry name" value="AAA+_ATPase"/>
</dbReference>
<keyword evidence="2" id="KW-0547">Nucleotide-binding</keyword>
<keyword evidence="5" id="KW-0378">Hydrolase</keyword>
<dbReference type="SMART" id="SM00382">
    <property type="entry name" value="AAA"/>
    <property type="match status" value="1"/>
</dbReference>
<evidence type="ECO:0000256" key="3">
    <source>
        <dbReference type="ARBA" id="ARBA00022840"/>
    </source>
</evidence>
<dbReference type="PANTHER" id="PTHR42781">
    <property type="entry name" value="SPERMIDINE/PUTRESCINE IMPORT ATP-BINDING PROTEIN POTA"/>
    <property type="match status" value="1"/>
</dbReference>
<keyword evidence="6" id="KW-1185">Reference proteome</keyword>